<reference evidence="6" key="1">
    <citation type="journal article" date="2015" name="Proc. Natl. Acad. Sci. U.S.A.">
        <title>Bacterial clade with the ribosomal RNA operon on a small plasmid rather than the chromosome.</title>
        <authorList>
            <person name="Anda M."/>
            <person name="Ohtsubo Y."/>
            <person name="Okubo T."/>
            <person name="Sugawara M."/>
            <person name="Nagata Y."/>
            <person name="Tsuda M."/>
            <person name="Minamisawa K."/>
            <person name="Mitsui H."/>
        </authorList>
    </citation>
    <scope>NUCLEOTIDE SEQUENCE</scope>
    <source>
        <strain evidence="6">JCM 14755</strain>
    </source>
</reference>
<evidence type="ECO:0000256" key="3">
    <source>
        <dbReference type="ARBA" id="ARBA00022833"/>
    </source>
</evidence>
<evidence type="ECO:0000256" key="2">
    <source>
        <dbReference type="ARBA" id="ARBA00022723"/>
    </source>
</evidence>
<dbReference type="RefSeq" id="WP_062229272.1">
    <property type="nucleotide sequence ID" value="NZ_BBWR01000018.1"/>
</dbReference>
<dbReference type="InterPro" id="IPR006913">
    <property type="entry name" value="CENP-V/GFA"/>
</dbReference>
<dbReference type="InterPro" id="IPR011057">
    <property type="entry name" value="Mss4-like_sf"/>
</dbReference>
<dbReference type="Gene3D" id="3.90.1590.10">
    <property type="entry name" value="glutathione-dependent formaldehyde- activating enzyme (gfa)"/>
    <property type="match status" value="1"/>
</dbReference>
<dbReference type="PROSITE" id="PS51891">
    <property type="entry name" value="CENP_V_GFA"/>
    <property type="match status" value="1"/>
</dbReference>
<evidence type="ECO:0000256" key="4">
    <source>
        <dbReference type="ARBA" id="ARBA00023239"/>
    </source>
</evidence>
<evidence type="ECO:0000259" key="5">
    <source>
        <dbReference type="PROSITE" id="PS51891"/>
    </source>
</evidence>
<feature type="domain" description="CENP-V/GFA" evidence="5">
    <location>
        <begin position="9"/>
        <end position="124"/>
    </location>
</feature>
<dbReference type="PANTHER" id="PTHR33337:SF40">
    <property type="entry name" value="CENP-V_GFA DOMAIN-CONTAINING PROTEIN-RELATED"/>
    <property type="match status" value="1"/>
</dbReference>
<evidence type="ECO:0000256" key="1">
    <source>
        <dbReference type="ARBA" id="ARBA00005495"/>
    </source>
</evidence>
<dbReference type="OrthoDB" id="9807246at2"/>
<dbReference type="AlphaFoldDB" id="A0A0N7KY77"/>
<keyword evidence="4" id="KW-0456">Lyase</keyword>
<dbReference type="EMBL" id="LC066377">
    <property type="protein sequence ID" value="BAT28953.1"/>
    <property type="molecule type" value="Genomic_DNA"/>
</dbReference>
<dbReference type="SUPFAM" id="SSF51316">
    <property type="entry name" value="Mss4-like"/>
    <property type="match status" value="1"/>
</dbReference>
<keyword evidence="3" id="KW-0862">Zinc</keyword>
<evidence type="ECO:0000313" key="6">
    <source>
        <dbReference type="EMBL" id="BAT28953.1"/>
    </source>
</evidence>
<comment type="similarity">
    <text evidence="1">Belongs to the Gfa family.</text>
</comment>
<dbReference type="GO" id="GO:0016846">
    <property type="term" value="F:carbon-sulfur lyase activity"/>
    <property type="evidence" value="ECO:0007669"/>
    <property type="project" value="InterPro"/>
</dbReference>
<keyword evidence="2" id="KW-0479">Metal-binding</keyword>
<dbReference type="PANTHER" id="PTHR33337">
    <property type="entry name" value="GFA DOMAIN-CONTAINING PROTEIN"/>
    <property type="match status" value="1"/>
</dbReference>
<organism evidence="6">
    <name type="scientific">Aureimonas frigidaquae</name>
    <dbReference type="NCBI Taxonomy" id="424757"/>
    <lineage>
        <taxon>Bacteria</taxon>
        <taxon>Pseudomonadati</taxon>
        <taxon>Pseudomonadota</taxon>
        <taxon>Alphaproteobacteria</taxon>
        <taxon>Hyphomicrobiales</taxon>
        <taxon>Aurantimonadaceae</taxon>
        <taxon>Aureimonas</taxon>
    </lineage>
</organism>
<protein>
    <submittedName>
        <fullName evidence="6">Glutathione-dependent formaldehyde-activating GFA</fullName>
    </submittedName>
</protein>
<proteinExistence type="inferred from homology"/>
<accession>A0A0N7KY77</accession>
<dbReference type="Pfam" id="PF04828">
    <property type="entry name" value="GFA"/>
    <property type="match status" value="1"/>
</dbReference>
<sequence length="145" mass="15377">MAEDPIGPMGGGCLCGAVRFTATPAKLEMDVCHCGMCRKWSGGVFMCVPCGTDVAVEDGASLKSFASSQWGERVFCGNCGTSLFWRMQDGSATMVSLHAFDDGTPFRFAEEIFIDEKPGLYAFANDTRKLTGAQVMAAFASGQGS</sequence>
<name>A0A0N7KY77_9HYPH</name>
<dbReference type="GO" id="GO:0046872">
    <property type="term" value="F:metal ion binding"/>
    <property type="evidence" value="ECO:0007669"/>
    <property type="project" value="UniProtKB-KW"/>
</dbReference>